<comment type="function">
    <text evidence="2">May play a role in septum formation.</text>
</comment>
<dbReference type="CDD" id="cd02042">
    <property type="entry name" value="ParAB_family"/>
    <property type="match status" value="1"/>
</dbReference>
<keyword evidence="5" id="KW-1185">Reference proteome</keyword>
<dbReference type="Pfam" id="PF13614">
    <property type="entry name" value="AAA_31"/>
    <property type="match status" value="1"/>
</dbReference>
<gene>
    <name evidence="4" type="ORF">RxyAA322_23820</name>
</gene>
<evidence type="ECO:0000256" key="2">
    <source>
        <dbReference type="ARBA" id="ARBA00059092"/>
    </source>
</evidence>
<evidence type="ECO:0000313" key="5">
    <source>
        <dbReference type="Proteomes" id="UP000318065"/>
    </source>
</evidence>
<comment type="similarity">
    <text evidence="1">Belongs to the ParA family.</text>
</comment>
<reference evidence="4" key="1">
    <citation type="journal article" date="2019" name="Microbiol. Resour. Announc.">
        <title>Complete Genome Sequence of Rubrobacter xylanophilus Strain AA3-22, Isolated from Arima Onsen in Japan.</title>
        <authorList>
            <person name="Tomariguchi N."/>
            <person name="Miyazaki K."/>
        </authorList>
    </citation>
    <scope>NUCLEOTIDE SEQUENCE [LARGE SCALE GENOMIC DNA]</scope>
    <source>
        <strain evidence="4">AA3-22</strain>
    </source>
</reference>
<dbReference type="EMBL" id="AP019791">
    <property type="protein sequence ID" value="BBL80528.1"/>
    <property type="molecule type" value="Genomic_DNA"/>
</dbReference>
<dbReference type="Gene3D" id="3.40.50.300">
    <property type="entry name" value="P-loop containing nucleotide triphosphate hydrolases"/>
    <property type="match status" value="1"/>
</dbReference>
<protein>
    <submittedName>
        <fullName evidence="4">Sporulation initiation inhibitor Soj</fullName>
    </submittedName>
</protein>
<evidence type="ECO:0000259" key="3">
    <source>
        <dbReference type="Pfam" id="PF13614"/>
    </source>
</evidence>
<proteinExistence type="inferred from homology"/>
<organism evidence="4 5">
    <name type="scientific">Rubrobacter xylanophilus</name>
    <dbReference type="NCBI Taxonomy" id="49319"/>
    <lineage>
        <taxon>Bacteria</taxon>
        <taxon>Bacillati</taxon>
        <taxon>Actinomycetota</taxon>
        <taxon>Rubrobacteria</taxon>
        <taxon>Rubrobacterales</taxon>
        <taxon>Rubrobacteraceae</taxon>
        <taxon>Rubrobacter</taxon>
    </lineage>
</organism>
<dbReference type="PIRSF" id="PIRSF009320">
    <property type="entry name" value="Nuc_binding_HP_1000"/>
    <property type="match status" value="1"/>
</dbReference>
<dbReference type="PANTHER" id="PTHR13696">
    <property type="entry name" value="P-LOOP CONTAINING NUCLEOSIDE TRIPHOSPHATE HYDROLASE"/>
    <property type="match status" value="1"/>
</dbReference>
<evidence type="ECO:0000256" key="1">
    <source>
        <dbReference type="ARBA" id="ARBA00006976"/>
    </source>
</evidence>
<dbReference type="PRINTS" id="PR00091">
    <property type="entry name" value="NITROGNASEII"/>
</dbReference>
<dbReference type="SUPFAM" id="SSF52540">
    <property type="entry name" value="P-loop containing nucleoside triphosphate hydrolases"/>
    <property type="match status" value="1"/>
</dbReference>
<name>A0A510HKZ5_9ACTN</name>
<dbReference type="PANTHER" id="PTHR13696:SF52">
    <property type="entry name" value="PARA FAMILY PROTEIN CT_582"/>
    <property type="match status" value="1"/>
</dbReference>
<dbReference type="InterPro" id="IPR027417">
    <property type="entry name" value="P-loop_NTPase"/>
</dbReference>
<sequence>MPAVKAVVAIVNQKGGVGKSTTAINLAAYLAGKGERVLVVDMDPQANATSGLGVSAEGGCMYDVLIEGRSLQEVARSTRVERLEVAPSTINLVGAEVELVSSLAREYKLKKALQKLPQEAYDRVLVDCPPSLDLLTLNALAAADEVLIPIQCEYYALEGLTQLMQSIRMVREELNPGLRIGGVLLTMFDPRTNLSRQVVEEVRSFFGDSVFRTIIPRNVRLSEAPSFGLPIALYAPKSTGAEAYEAVAEEVLSRG</sequence>
<dbReference type="Proteomes" id="UP000318065">
    <property type="component" value="Chromosome"/>
</dbReference>
<feature type="domain" description="AAA" evidence="3">
    <location>
        <begin position="7"/>
        <end position="180"/>
    </location>
</feature>
<evidence type="ECO:0000313" key="4">
    <source>
        <dbReference type="EMBL" id="BBL80528.1"/>
    </source>
</evidence>
<dbReference type="InterPro" id="IPR025669">
    <property type="entry name" value="AAA_dom"/>
</dbReference>
<dbReference type="InterPro" id="IPR050678">
    <property type="entry name" value="DNA_Partitioning_ATPase"/>
</dbReference>
<dbReference type="AlphaFoldDB" id="A0A510HKZ5"/>
<accession>A0A510HKZ5</accession>
<dbReference type="FunFam" id="3.40.50.300:FF:000285">
    <property type="entry name" value="Sporulation initiation inhibitor Soj"/>
    <property type="match status" value="1"/>
</dbReference>